<evidence type="ECO:0000313" key="2">
    <source>
        <dbReference type="EMBL" id="MBE9664519.1"/>
    </source>
</evidence>
<evidence type="ECO:0000313" key="3">
    <source>
        <dbReference type="Proteomes" id="UP000622475"/>
    </source>
</evidence>
<sequence>MKKLIFSLLICLSAVAAKAQIGYNYSQYELGFTAGVNTQHTDFIKKNSTYAFGGQFTYNFTPYINFMAEVNVGALRGDSIITSLPSNFAYNNDYTSVAFRAQLQAGELFDYSRSPFGNALKNFYISGGVGVLYTDLKVYDTGQLSAESKGSSIFIPAKLGYEFKFFNSYNEPFLKLDLGYQLNYIMSDNFDGYTSGKYSDAFTQFSVGLRFAIGGTTSYRKAIHW</sequence>
<gene>
    <name evidence="2" type="ORF">IRJ16_21745</name>
</gene>
<evidence type="ECO:0000256" key="1">
    <source>
        <dbReference type="SAM" id="SignalP"/>
    </source>
</evidence>
<reference evidence="2" key="1">
    <citation type="submission" date="2020-10" db="EMBL/GenBank/DDBJ databases">
        <title>Mucilaginibacter mali sp. nov., isolated from rhizosphere soil of apple orchard.</title>
        <authorList>
            <person name="Lee J.-S."/>
            <person name="Kim H.S."/>
            <person name="Kim J.-S."/>
        </authorList>
    </citation>
    <scope>NUCLEOTIDE SEQUENCE</scope>
    <source>
        <strain evidence="2">KCTC 22746</strain>
    </source>
</reference>
<proteinExistence type="predicted"/>
<keyword evidence="1" id="KW-0732">Signal</keyword>
<dbReference type="RefSeq" id="WP_194113900.1">
    <property type="nucleotide sequence ID" value="NZ_JADFFL010000012.1"/>
</dbReference>
<keyword evidence="3" id="KW-1185">Reference proteome</keyword>
<dbReference type="InterPro" id="IPR011250">
    <property type="entry name" value="OMP/PagP_B-barrel"/>
</dbReference>
<dbReference type="Proteomes" id="UP000622475">
    <property type="component" value="Unassembled WGS sequence"/>
</dbReference>
<protein>
    <submittedName>
        <fullName evidence="2">Outer membrane beta-barrel protein</fullName>
    </submittedName>
</protein>
<dbReference type="EMBL" id="JADFFL010000012">
    <property type="protein sequence ID" value="MBE9664519.1"/>
    <property type="molecule type" value="Genomic_DNA"/>
</dbReference>
<organism evidence="2 3">
    <name type="scientific">Mucilaginibacter myungsuensis</name>
    <dbReference type="NCBI Taxonomy" id="649104"/>
    <lineage>
        <taxon>Bacteria</taxon>
        <taxon>Pseudomonadati</taxon>
        <taxon>Bacteroidota</taxon>
        <taxon>Sphingobacteriia</taxon>
        <taxon>Sphingobacteriales</taxon>
        <taxon>Sphingobacteriaceae</taxon>
        <taxon>Mucilaginibacter</taxon>
    </lineage>
</organism>
<feature type="chain" id="PRO_5037779150" evidence="1">
    <location>
        <begin position="20"/>
        <end position="225"/>
    </location>
</feature>
<dbReference type="AlphaFoldDB" id="A0A929PYU2"/>
<name>A0A929PYU2_9SPHI</name>
<feature type="signal peptide" evidence="1">
    <location>
        <begin position="1"/>
        <end position="19"/>
    </location>
</feature>
<comment type="caution">
    <text evidence="2">The sequence shown here is derived from an EMBL/GenBank/DDBJ whole genome shotgun (WGS) entry which is preliminary data.</text>
</comment>
<dbReference type="SUPFAM" id="SSF56925">
    <property type="entry name" value="OMPA-like"/>
    <property type="match status" value="1"/>
</dbReference>
<accession>A0A929PYU2</accession>